<dbReference type="PANTHER" id="PTHR48019">
    <property type="entry name" value="SERUM RESPONSE FACTOR HOMOLOG"/>
    <property type="match status" value="1"/>
</dbReference>
<keyword evidence="3" id="KW-0238">DNA-binding</keyword>
<keyword evidence="4" id="KW-0804">Transcription</keyword>
<evidence type="ECO:0000256" key="4">
    <source>
        <dbReference type="ARBA" id="ARBA00023163"/>
    </source>
</evidence>
<dbReference type="Pfam" id="PF00319">
    <property type="entry name" value="SRF-TF"/>
    <property type="match status" value="1"/>
</dbReference>
<reference evidence="7" key="2">
    <citation type="submission" date="2023-06" db="EMBL/GenBank/DDBJ databases">
        <authorList>
            <person name="Ma L."/>
            <person name="Liu K.-W."/>
            <person name="Li Z."/>
            <person name="Hsiao Y.-Y."/>
            <person name="Qi Y."/>
            <person name="Fu T."/>
            <person name="Tang G."/>
            <person name="Zhang D."/>
            <person name="Sun W.-H."/>
            <person name="Liu D.-K."/>
            <person name="Li Y."/>
            <person name="Chen G.-Z."/>
            <person name="Liu X.-D."/>
            <person name="Liao X.-Y."/>
            <person name="Jiang Y.-T."/>
            <person name="Yu X."/>
            <person name="Hao Y."/>
            <person name="Huang J."/>
            <person name="Zhao X.-W."/>
            <person name="Ke S."/>
            <person name="Chen Y.-Y."/>
            <person name="Wu W.-L."/>
            <person name="Hsu J.-L."/>
            <person name="Lin Y.-F."/>
            <person name="Huang M.-D."/>
            <person name="Li C.-Y."/>
            <person name="Huang L."/>
            <person name="Wang Z.-W."/>
            <person name="Zhao X."/>
            <person name="Zhong W.-Y."/>
            <person name="Peng D.-H."/>
            <person name="Ahmad S."/>
            <person name="Lan S."/>
            <person name="Zhang J.-S."/>
            <person name="Tsai W.-C."/>
            <person name="Van De Peer Y."/>
            <person name="Liu Z.-J."/>
        </authorList>
    </citation>
    <scope>NUCLEOTIDE SEQUENCE</scope>
    <source>
        <strain evidence="7">SCP</strain>
        <tissue evidence="7">Leaves</tissue>
    </source>
</reference>
<dbReference type="PROSITE" id="PS00350">
    <property type="entry name" value="MADS_BOX_1"/>
    <property type="match status" value="1"/>
</dbReference>
<gene>
    <name evidence="7" type="ORF">QJS04_geneDACA001660</name>
</gene>
<evidence type="ECO:0000256" key="2">
    <source>
        <dbReference type="ARBA" id="ARBA00023015"/>
    </source>
</evidence>
<dbReference type="Gene3D" id="3.40.1810.10">
    <property type="entry name" value="Transcription factor, MADS-box"/>
    <property type="match status" value="1"/>
</dbReference>
<evidence type="ECO:0000256" key="1">
    <source>
        <dbReference type="ARBA" id="ARBA00004123"/>
    </source>
</evidence>
<evidence type="ECO:0000256" key="3">
    <source>
        <dbReference type="ARBA" id="ARBA00023125"/>
    </source>
</evidence>
<keyword evidence="5" id="KW-0539">Nucleus</keyword>
<proteinExistence type="predicted"/>
<keyword evidence="2" id="KW-0805">Transcription regulation</keyword>
<sequence>MGRAKLQMKKIESIIKRQVTFSKRRNGLIKKAYEISVLCDVDVLLIMFSPSHKLSWFSGNKKVFEEGVYKITTIYDAEHYQRILKETLSLVQVRKKILEEEIIVPSIKMHPQELCAHTLYYPQPRNANANVLYARGVNHVFDCAHQQVAQFQTNHVFGSVGLLPMSYQKQPAIDFTTLVQRNEFQLQEHLNGYVGSSSTATSKISLAKVTTTAKSGDDEHSSSQTLFPM</sequence>
<comment type="subcellular location">
    <subcellularLocation>
        <location evidence="1">Nucleus</location>
    </subcellularLocation>
</comment>
<dbReference type="Proteomes" id="UP001179952">
    <property type="component" value="Unassembled WGS sequence"/>
</dbReference>
<dbReference type="GO" id="GO:0046983">
    <property type="term" value="F:protein dimerization activity"/>
    <property type="evidence" value="ECO:0007669"/>
    <property type="project" value="InterPro"/>
</dbReference>
<dbReference type="GO" id="GO:0005634">
    <property type="term" value="C:nucleus"/>
    <property type="evidence" value="ECO:0007669"/>
    <property type="project" value="UniProtKB-SubCell"/>
</dbReference>
<dbReference type="GO" id="GO:0003677">
    <property type="term" value="F:DNA binding"/>
    <property type="evidence" value="ECO:0007669"/>
    <property type="project" value="UniProtKB-KW"/>
</dbReference>
<keyword evidence="8" id="KW-1185">Reference proteome</keyword>
<dbReference type="SMART" id="SM00432">
    <property type="entry name" value="MADS"/>
    <property type="match status" value="1"/>
</dbReference>
<accession>A0AAV9BI24</accession>
<evidence type="ECO:0000256" key="5">
    <source>
        <dbReference type="ARBA" id="ARBA00023242"/>
    </source>
</evidence>
<evidence type="ECO:0000313" key="7">
    <source>
        <dbReference type="EMBL" id="KAK1275976.1"/>
    </source>
</evidence>
<name>A0AAV9BI24_ACOGR</name>
<evidence type="ECO:0000313" key="8">
    <source>
        <dbReference type="Proteomes" id="UP001179952"/>
    </source>
</evidence>
<organism evidence="7 8">
    <name type="scientific">Acorus gramineus</name>
    <name type="common">Dwarf sweet flag</name>
    <dbReference type="NCBI Taxonomy" id="55184"/>
    <lineage>
        <taxon>Eukaryota</taxon>
        <taxon>Viridiplantae</taxon>
        <taxon>Streptophyta</taxon>
        <taxon>Embryophyta</taxon>
        <taxon>Tracheophyta</taxon>
        <taxon>Spermatophyta</taxon>
        <taxon>Magnoliopsida</taxon>
        <taxon>Liliopsida</taxon>
        <taxon>Acoraceae</taxon>
        <taxon>Acorus</taxon>
    </lineage>
</organism>
<feature type="domain" description="MADS-box" evidence="6">
    <location>
        <begin position="1"/>
        <end position="61"/>
    </location>
</feature>
<dbReference type="EMBL" id="JAUJYN010000003">
    <property type="protein sequence ID" value="KAK1275976.1"/>
    <property type="molecule type" value="Genomic_DNA"/>
</dbReference>
<dbReference type="PROSITE" id="PS50066">
    <property type="entry name" value="MADS_BOX_2"/>
    <property type="match status" value="1"/>
</dbReference>
<dbReference type="InterPro" id="IPR002100">
    <property type="entry name" value="TF_MADSbox"/>
</dbReference>
<protein>
    <submittedName>
        <fullName evidence="7">MADS-box transcription factor 18</fullName>
    </submittedName>
</protein>
<reference evidence="7" key="1">
    <citation type="journal article" date="2023" name="Nat. Commun.">
        <title>Diploid and tetraploid genomes of Acorus and the evolution of monocots.</title>
        <authorList>
            <person name="Ma L."/>
            <person name="Liu K.W."/>
            <person name="Li Z."/>
            <person name="Hsiao Y.Y."/>
            <person name="Qi Y."/>
            <person name="Fu T."/>
            <person name="Tang G.D."/>
            <person name="Zhang D."/>
            <person name="Sun W.H."/>
            <person name="Liu D.K."/>
            <person name="Li Y."/>
            <person name="Chen G.Z."/>
            <person name="Liu X.D."/>
            <person name="Liao X.Y."/>
            <person name="Jiang Y.T."/>
            <person name="Yu X."/>
            <person name="Hao Y."/>
            <person name="Huang J."/>
            <person name="Zhao X.W."/>
            <person name="Ke S."/>
            <person name="Chen Y.Y."/>
            <person name="Wu W.L."/>
            <person name="Hsu J.L."/>
            <person name="Lin Y.F."/>
            <person name="Huang M.D."/>
            <person name="Li C.Y."/>
            <person name="Huang L."/>
            <person name="Wang Z.W."/>
            <person name="Zhao X."/>
            <person name="Zhong W.Y."/>
            <person name="Peng D.H."/>
            <person name="Ahmad S."/>
            <person name="Lan S."/>
            <person name="Zhang J.S."/>
            <person name="Tsai W.C."/>
            <person name="Van de Peer Y."/>
            <person name="Liu Z.J."/>
        </authorList>
    </citation>
    <scope>NUCLEOTIDE SEQUENCE</scope>
    <source>
        <strain evidence="7">SCP</strain>
    </source>
</reference>
<dbReference type="InterPro" id="IPR050142">
    <property type="entry name" value="MADS-box/MEF2_TF"/>
</dbReference>
<dbReference type="PRINTS" id="PR00404">
    <property type="entry name" value="MADSDOMAIN"/>
</dbReference>
<comment type="caution">
    <text evidence="7">The sequence shown here is derived from an EMBL/GenBank/DDBJ whole genome shotgun (WGS) entry which is preliminary data.</text>
</comment>
<dbReference type="SUPFAM" id="SSF55455">
    <property type="entry name" value="SRF-like"/>
    <property type="match status" value="1"/>
</dbReference>
<dbReference type="AlphaFoldDB" id="A0AAV9BI24"/>
<dbReference type="InterPro" id="IPR036879">
    <property type="entry name" value="TF_MADSbox_sf"/>
</dbReference>
<evidence type="ECO:0000259" key="6">
    <source>
        <dbReference type="PROSITE" id="PS50066"/>
    </source>
</evidence>